<name>A0ABS2CG48_9MICO</name>
<reference evidence="2" key="1">
    <citation type="submission" date="2021-02" db="EMBL/GenBank/DDBJ databases">
        <title>Phycicoccus sp. MQZ13P-5T, whole genome shotgun sequence.</title>
        <authorList>
            <person name="Tuo L."/>
        </authorList>
    </citation>
    <scope>NUCLEOTIDE SEQUENCE</scope>
    <source>
        <strain evidence="2">MQZ13P-5</strain>
    </source>
</reference>
<comment type="caution">
    <text evidence="2">The sequence shown here is derived from an EMBL/GenBank/DDBJ whole genome shotgun (WGS) entry which is preliminary data.</text>
</comment>
<keyword evidence="1" id="KW-0472">Membrane</keyword>
<dbReference type="RefSeq" id="WP_204129338.1">
    <property type="nucleotide sequence ID" value="NZ_JAFDVD010000001.1"/>
</dbReference>
<dbReference type="EMBL" id="JAFDVD010000001">
    <property type="protein sequence ID" value="MBM6398843.1"/>
    <property type="molecule type" value="Genomic_DNA"/>
</dbReference>
<accession>A0ABS2CG48</accession>
<organism evidence="2 3">
    <name type="scientific">Phycicoccus sonneratiae</name>
    <dbReference type="NCBI Taxonomy" id="2807628"/>
    <lineage>
        <taxon>Bacteria</taxon>
        <taxon>Bacillati</taxon>
        <taxon>Actinomycetota</taxon>
        <taxon>Actinomycetes</taxon>
        <taxon>Micrococcales</taxon>
        <taxon>Intrasporangiaceae</taxon>
        <taxon>Phycicoccus</taxon>
    </lineage>
</organism>
<protein>
    <submittedName>
        <fullName evidence="2">Uncharacterized protein</fullName>
    </submittedName>
</protein>
<evidence type="ECO:0000256" key="1">
    <source>
        <dbReference type="SAM" id="Phobius"/>
    </source>
</evidence>
<sequence length="57" mass="5797">MILLIIAVLLLVVVLAGTRGRSVDSAARRRAFTVLAAVVGVGVVVWVVVIAVQAGSA</sequence>
<evidence type="ECO:0000313" key="2">
    <source>
        <dbReference type="EMBL" id="MBM6398843.1"/>
    </source>
</evidence>
<evidence type="ECO:0000313" key="3">
    <source>
        <dbReference type="Proteomes" id="UP001430172"/>
    </source>
</evidence>
<proteinExistence type="predicted"/>
<feature type="transmembrane region" description="Helical" evidence="1">
    <location>
        <begin position="30"/>
        <end position="52"/>
    </location>
</feature>
<keyword evidence="1" id="KW-0812">Transmembrane</keyword>
<dbReference type="Proteomes" id="UP001430172">
    <property type="component" value="Unassembled WGS sequence"/>
</dbReference>
<keyword evidence="1" id="KW-1133">Transmembrane helix</keyword>
<gene>
    <name evidence="2" type="ORF">JQN70_00415</name>
</gene>
<keyword evidence="3" id="KW-1185">Reference proteome</keyword>